<name>A0A8H7XL56_PSICU</name>
<evidence type="ECO:0000313" key="3">
    <source>
        <dbReference type="EMBL" id="KAG5162001.1"/>
    </source>
</evidence>
<feature type="domain" description="Nudix hydrolase" evidence="2">
    <location>
        <begin position="1"/>
        <end position="204"/>
    </location>
</feature>
<evidence type="ECO:0000259" key="2">
    <source>
        <dbReference type="PROSITE" id="PS51462"/>
    </source>
</evidence>
<dbReference type="InterPro" id="IPR000086">
    <property type="entry name" value="NUDIX_hydrolase_dom"/>
</dbReference>
<dbReference type="PROSITE" id="PS51462">
    <property type="entry name" value="NUDIX"/>
    <property type="match status" value="1"/>
</dbReference>
<organism evidence="3">
    <name type="scientific">Psilocybe cubensis</name>
    <name type="common">Psychedelic mushroom</name>
    <name type="synonym">Stropharia cubensis</name>
    <dbReference type="NCBI Taxonomy" id="181762"/>
    <lineage>
        <taxon>Eukaryota</taxon>
        <taxon>Fungi</taxon>
        <taxon>Dikarya</taxon>
        <taxon>Basidiomycota</taxon>
        <taxon>Agaricomycotina</taxon>
        <taxon>Agaricomycetes</taxon>
        <taxon>Agaricomycetidae</taxon>
        <taxon>Agaricales</taxon>
        <taxon>Agaricineae</taxon>
        <taxon>Strophariaceae</taxon>
        <taxon>Psilocybe</taxon>
    </lineage>
</organism>
<proteinExistence type="predicted"/>
<accession>A0A8H7XL56</accession>
<dbReference type="Gene3D" id="3.90.79.10">
    <property type="entry name" value="Nucleoside Triphosphate Pyrophosphohydrolase"/>
    <property type="match status" value="1"/>
</dbReference>
<dbReference type="InterPro" id="IPR020084">
    <property type="entry name" value="NUDIX_hydrolase_CS"/>
</dbReference>
<dbReference type="PANTHER" id="PTHR21340:SF0">
    <property type="entry name" value="BIS(5'-NUCLEOSYL)-TETRAPHOSPHATASE [ASYMMETRICAL]"/>
    <property type="match status" value="1"/>
</dbReference>
<comment type="caution">
    <text evidence="3">The sequence shown here is derived from an EMBL/GenBank/DDBJ whole genome shotgun (WGS) entry which is preliminary data.</text>
</comment>
<evidence type="ECO:0000256" key="1">
    <source>
        <dbReference type="ARBA" id="ARBA00022801"/>
    </source>
</evidence>
<dbReference type="GO" id="GO:0006754">
    <property type="term" value="P:ATP biosynthetic process"/>
    <property type="evidence" value="ECO:0007669"/>
    <property type="project" value="TreeGrafter"/>
</dbReference>
<dbReference type="InterPro" id="IPR015797">
    <property type="entry name" value="NUDIX_hydrolase-like_dom_sf"/>
</dbReference>
<dbReference type="PANTHER" id="PTHR21340">
    <property type="entry name" value="DIADENOSINE 5,5-P1,P4-TETRAPHOSPHATE PYROPHOSPHOHYDROLASE MUTT"/>
    <property type="match status" value="1"/>
</dbReference>
<reference evidence="3" key="1">
    <citation type="submission" date="2021-02" db="EMBL/GenBank/DDBJ databases">
        <title>Psilocybe cubensis genome.</title>
        <authorList>
            <person name="Mckernan K.J."/>
            <person name="Crawford S."/>
            <person name="Trippe A."/>
            <person name="Kane L.T."/>
            <person name="Mclaughlin S."/>
        </authorList>
    </citation>
    <scope>NUCLEOTIDE SEQUENCE [LARGE SCALE GENOMIC DNA]</scope>
    <source>
        <strain evidence="3">MGC-MH-2018</strain>
    </source>
</reference>
<keyword evidence="1" id="KW-0378">Hydrolase</keyword>
<gene>
    <name evidence="3" type="ORF">JR316_013135</name>
</gene>
<dbReference type="InterPro" id="IPR051325">
    <property type="entry name" value="Nudix_hydrolase_domain"/>
</dbReference>
<dbReference type="GO" id="GO:0004081">
    <property type="term" value="F:bis(5'-nucleosyl)-tetraphosphatase (asymmetrical) activity"/>
    <property type="evidence" value="ECO:0007669"/>
    <property type="project" value="TreeGrafter"/>
</dbReference>
<dbReference type="SUPFAM" id="SSF55811">
    <property type="entry name" value="Nudix"/>
    <property type="match status" value="1"/>
</dbReference>
<dbReference type="AlphaFoldDB" id="A0A8H7XL56"/>
<dbReference type="OrthoDB" id="10259236at2759"/>
<dbReference type="EMBL" id="JAFIQS010000022">
    <property type="protein sequence ID" value="KAG5162001.1"/>
    <property type="molecule type" value="Genomic_DNA"/>
</dbReference>
<sequence>MAESTYPTTQYLAGDFVLSAGSVLFRRRPRLGTSTSTSTSTSNPTNTLEPELEICILHYLTHDEWLLPKGRKDRGEPIERTAVRETYEETGYVCALWPQRMPTLATVPVPAPGQGAGQQSHGLEVPMEDGYGLIEPIAVTVREIARGRVKIIYWYITVVEEGVEKVEGSQMENENFESMFVDVREAEERLTFRGDRDVVRVAIDIVCGRGVVQGADTHSGTLSAV</sequence>
<dbReference type="PROSITE" id="PS00893">
    <property type="entry name" value="NUDIX_BOX"/>
    <property type="match status" value="1"/>
</dbReference>
<dbReference type="GO" id="GO:0006167">
    <property type="term" value="P:AMP biosynthetic process"/>
    <property type="evidence" value="ECO:0007669"/>
    <property type="project" value="TreeGrafter"/>
</dbReference>
<dbReference type="Pfam" id="PF00293">
    <property type="entry name" value="NUDIX"/>
    <property type="match status" value="1"/>
</dbReference>
<protein>
    <recommendedName>
        <fullName evidence="2">Nudix hydrolase domain-containing protein</fullName>
    </recommendedName>
</protein>